<name>A0A4V1ZCU6_9BACT</name>
<evidence type="ECO:0008006" key="3">
    <source>
        <dbReference type="Google" id="ProtNLM"/>
    </source>
</evidence>
<gene>
    <name evidence="1" type="ORF">EWM59_19820</name>
</gene>
<accession>A0A4V1ZCU6</accession>
<proteinExistence type="predicted"/>
<dbReference type="RefSeq" id="WP_130022991.1">
    <property type="nucleotide sequence ID" value="NZ_SEWF01000035.1"/>
</dbReference>
<dbReference type="OrthoDB" id="956078at2"/>
<keyword evidence="2" id="KW-1185">Reference proteome</keyword>
<dbReference type="AlphaFoldDB" id="A0A4V1ZCU6"/>
<organism evidence="1 2">
    <name type="scientific">Emticicia agri</name>
    <dbReference type="NCBI Taxonomy" id="2492393"/>
    <lineage>
        <taxon>Bacteria</taxon>
        <taxon>Pseudomonadati</taxon>
        <taxon>Bacteroidota</taxon>
        <taxon>Cytophagia</taxon>
        <taxon>Cytophagales</taxon>
        <taxon>Leadbetterellaceae</taxon>
        <taxon>Emticicia</taxon>
    </lineage>
</organism>
<reference evidence="1 2" key="1">
    <citation type="submission" date="2019-02" db="EMBL/GenBank/DDBJ databases">
        <title>Bacterial novel species Emticicia sp. 17J42-9 isolated from soil.</title>
        <authorList>
            <person name="Jung H.-Y."/>
        </authorList>
    </citation>
    <scope>NUCLEOTIDE SEQUENCE [LARGE SCALE GENOMIC DNA]</scope>
    <source>
        <strain evidence="1 2">17J42-9</strain>
    </source>
</reference>
<dbReference type="EMBL" id="SEWF01000035">
    <property type="protein sequence ID" value="RYU93890.1"/>
    <property type="molecule type" value="Genomic_DNA"/>
</dbReference>
<sequence length="154" mass="17986">MYLILRATQERIEARIDLLDTNDLLKLKKGWLFDWRKEYEADGNYVYKVITPNNDVIHGLLSVKRKNDHLYVNLLEKSNLNKGKEKAYDNVAGILLAFSCRLAFAYDYDGFVVFDSKTILINHYSKFYGARVLSGQRMYFDTVSAKLLIEKFLL</sequence>
<protein>
    <recommendedName>
        <fullName evidence="3">GNAT family N-acetyltransferase</fullName>
    </recommendedName>
</protein>
<evidence type="ECO:0000313" key="2">
    <source>
        <dbReference type="Proteomes" id="UP000293162"/>
    </source>
</evidence>
<comment type="caution">
    <text evidence="1">The sequence shown here is derived from an EMBL/GenBank/DDBJ whole genome shotgun (WGS) entry which is preliminary data.</text>
</comment>
<evidence type="ECO:0000313" key="1">
    <source>
        <dbReference type="EMBL" id="RYU93890.1"/>
    </source>
</evidence>
<dbReference type="Proteomes" id="UP000293162">
    <property type="component" value="Unassembled WGS sequence"/>
</dbReference>